<sequence>MTRDDSIVECTGVRYSYLSPADDSPVLRDLDLSVTRGAIVALVGPSGSGKSTLLRLLGCLDRADAGEVRVSGVDTTTASARRRGKLRRHRVGYVRQNPADNLIDHMTVEQHFDMAVAMSRSRVKPRRLLEQLGLAALASHRPRQLSGGEQQRVAIGFAALGRSDLLLLDEPTGQLDHRVGEQVLDTLETLRDSGLTIMVSTHDPLTAQRADLTHRLNEGRVTR</sequence>
<dbReference type="AlphaFoldDB" id="A0A543AVG1"/>
<dbReference type="PANTHER" id="PTHR24220">
    <property type="entry name" value="IMPORT ATP-BINDING PROTEIN"/>
    <property type="match status" value="1"/>
</dbReference>
<dbReference type="InParanoid" id="A0A543AVG1"/>
<dbReference type="GO" id="GO:0016887">
    <property type="term" value="F:ATP hydrolysis activity"/>
    <property type="evidence" value="ECO:0007669"/>
    <property type="project" value="InterPro"/>
</dbReference>
<dbReference type="Pfam" id="PF00005">
    <property type="entry name" value="ABC_tran"/>
    <property type="match status" value="1"/>
</dbReference>
<dbReference type="RefSeq" id="WP_211347631.1">
    <property type="nucleotide sequence ID" value="NZ_JBHTGS010000001.1"/>
</dbReference>
<dbReference type="Proteomes" id="UP000317043">
    <property type="component" value="Unassembled WGS sequence"/>
</dbReference>
<dbReference type="PROSITE" id="PS50893">
    <property type="entry name" value="ABC_TRANSPORTER_2"/>
    <property type="match status" value="1"/>
</dbReference>
<dbReference type="EMBL" id="VFOW01000001">
    <property type="protein sequence ID" value="TQL76557.1"/>
    <property type="molecule type" value="Genomic_DNA"/>
</dbReference>
<accession>A0A543AVG1</accession>
<dbReference type="SUPFAM" id="SSF52540">
    <property type="entry name" value="P-loop containing nucleoside triphosphate hydrolases"/>
    <property type="match status" value="1"/>
</dbReference>
<dbReference type="InterPro" id="IPR003439">
    <property type="entry name" value="ABC_transporter-like_ATP-bd"/>
</dbReference>
<name>A0A543AVG1_9ACTN</name>
<dbReference type="PANTHER" id="PTHR24220:SF659">
    <property type="entry name" value="TRANSPORTER, PUTATIVE-RELATED"/>
    <property type="match status" value="1"/>
</dbReference>
<feature type="domain" description="ABC transporter" evidence="3">
    <location>
        <begin position="8"/>
        <end position="223"/>
    </location>
</feature>
<evidence type="ECO:0000256" key="2">
    <source>
        <dbReference type="ARBA" id="ARBA00022840"/>
    </source>
</evidence>
<protein>
    <submittedName>
        <fullName evidence="4">Putative ABC transport system ATP-binding protein</fullName>
    </submittedName>
</protein>
<evidence type="ECO:0000313" key="4">
    <source>
        <dbReference type="EMBL" id="TQL76557.1"/>
    </source>
</evidence>
<dbReference type="InterPro" id="IPR015854">
    <property type="entry name" value="ABC_transpr_LolD-like"/>
</dbReference>
<organism evidence="4 5">
    <name type="scientific">Stackebrandtia endophytica</name>
    <dbReference type="NCBI Taxonomy" id="1496996"/>
    <lineage>
        <taxon>Bacteria</taxon>
        <taxon>Bacillati</taxon>
        <taxon>Actinomycetota</taxon>
        <taxon>Actinomycetes</taxon>
        <taxon>Glycomycetales</taxon>
        <taxon>Glycomycetaceae</taxon>
        <taxon>Stackebrandtia</taxon>
    </lineage>
</organism>
<proteinExistence type="predicted"/>
<dbReference type="InterPro" id="IPR003593">
    <property type="entry name" value="AAA+_ATPase"/>
</dbReference>
<evidence type="ECO:0000256" key="1">
    <source>
        <dbReference type="ARBA" id="ARBA00022741"/>
    </source>
</evidence>
<comment type="caution">
    <text evidence="4">The sequence shown here is derived from an EMBL/GenBank/DDBJ whole genome shotgun (WGS) entry which is preliminary data.</text>
</comment>
<keyword evidence="1" id="KW-0547">Nucleotide-binding</keyword>
<dbReference type="InterPro" id="IPR027417">
    <property type="entry name" value="P-loop_NTPase"/>
</dbReference>
<keyword evidence="5" id="KW-1185">Reference proteome</keyword>
<reference evidence="4 5" key="1">
    <citation type="submission" date="2019-06" db="EMBL/GenBank/DDBJ databases">
        <title>Sequencing the genomes of 1000 actinobacteria strains.</title>
        <authorList>
            <person name="Klenk H.-P."/>
        </authorList>
    </citation>
    <scope>NUCLEOTIDE SEQUENCE [LARGE SCALE GENOMIC DNA]</scope>
    <source>
        <strain evidence="4 5">DSM 45928</strain>
    </source>
</reference>
<gene>
    <name evidence="4" type="ORF">FB566_2089</name>
</gene>
<evidence type="ECO:0000259" key="3">
    <source>
        <dbReference type="PROSITE" id="PS50893"/>
    </source>
</evidence>
<dbReference type="Gene3D" id="3.40.50.300">
    <property type="entry name" value="P-loop containing nucleotide triphosphate hydrolases"/>
    <property type="match status" value="1"/>
</dbReference>
<evidence type="ECO:0000313" key="5">
    <source>
        <dbReference type="Proteomes" id="UP000317043"/>
    </source>
</evidence>
<dbReference type="GO" id="GO:0005886">
    <property type="term" value="C:plasma membrane"/>
    <property type="evidence" value="ECO:0007669"/>
    <property type="project" value="TreeGrafter"/>
</dbReference>
<dbReference type="GO" id="GO:0022857">
    <property type="term" value="F:transmembrane transporter activity"/>
    <property type="evidence" value="ECO:0007669"/>
    <property type="project" value="TreeGrafter"/>
</dbReference>
<dbReference type="SMART" id="SM00382">
    <property type="entry name" value="AAA"/>
    <property type="match status" value="1"/>
</dbReference>
<keyword evidence="2 4" id="KW-0067">ATP-binding</keyword>
<dbReference type="GO" id="GO:0005524">
    <property type="term" value="F:ATP binding"/>
    <property type="evidence" value="ECO:0007669"/>
    <property type="project" value="UniProtKB-KW"/>
</dbReference>